<dbReference type="EMBL" id="JACOSL010000022">
    <property type="protein sequence ID" value="MBI1756075.1"/>
    <property type="molecule type" value="Genomic_DNA"/>
</dbReference>
<name>A0A931PVB0_FIMGI</name>
<organism evidence="1 2">
    <name type="scientific">Fimbriimonas ginsengisoli</name>
    <dbReference type="NCBI Taxonomy" id="1005039"/>
    <lineage>
        <taxon>Bacteria</taxon>
        <taxon>Bacillati</taxon>
        <taxon>Armatimonadota</taxon>
        <taxon>Fimbriimonadia</taxon>
        <taxon>Fimbriimonadales</taxon>
        <taxon>Fimbriimonadaceae</taxon>
        <taxon>Fimbriimonas</taxon>
    </lineage>
</organism>
<dbReference type="AlphaFoldDB" id="A0A931PVB0"/>
<protein>
    <submittedName>
        <fullName evidence="1">Uncharacterized protein</fullName>
    </submittedName>
</protein>
<comment type="caution">
    <text evidence="1">The sequence shown here is derived from an EMBL/GenBank/DDBJ whole genome shotgun (WGS) entry which is preliminary data.</text>
</comment>
<evidence type="ECO:0000313" key="1">
    <source>
        <dbReference type="EMBL" id="MBI1756075.1"/>
    </source>
</evidence>
<accession>A0A931PVB0</accession>
<evidence type="ECO:0000313" key="2">
    <source>
        <dbReference type="Proteomes" id="UP000727962"/>
    </source>
</evidence>
<dbReference type="Proteomes" id="UP000727962">
    <property type="component" value="Unassembled WGS sequence"/>
</dbReference>
<gene>
    <name evidence="1" type="ORF">HYR64_03100</name>
</gene>
<proteinExistence type="predicted"/>
<reference evidence="1" key="1">
    <citation type="submission" date="2020-07" db="EMBL/GenBank/DDBJ databases">
        <title>Huge and variable diversity of episymbiotic CPR bacteria and DPANN archaea in groundwater ecosystems.</title>
        <authorList>
            <person name="He C.Y."/>
            <person name="Keren R."/>
            <person name="Whittaker M."/>
            <person name="Farag I.F."/>
            <person name="Doudna J."/>
            <person name="Cate J.H.D."/>
            <person name="Banfield J.F."/>
        </authorList>
    </citation>
    <scope>NUCLEOTIDE SEQUENCE</scope>
    <source>
        <strain evidence="1">NC_groundwater_17_Pr7_B-0.1um_64_12</strain>
    </source>
</reference>
<sequence>MRFILITIDPEVEAAAREGFHPSDRCDVYSSWAKALDAAAGADLMFVDQLATLKEAHKIAGYERFAEAKMSHRTAAEVPLVLISPPVGYDLDFVVGWPDFAIGNIQHPVSAKIFRRASTWV</sequence>